<comment type="caution">
    <text evidence="1">The sequence shown here is derived from an EMBL/GenBank/DDBJ whole genome shotgun (WGS) entry which is preliminary data.</text>
</comment>
<proteinExistence type="predicted"/>
<organism evidence="1 2">
    <name type="scientific">Nonlabens ulvanivorans</name>
    <name type="common">Persicivirga ulvanivorans</name>
    <dbReference type="NCBI Taxonomy" id="906888"/>
    <lineage>
        <taxon>Bacteria</taxon>
        <taxon>Pseudomonadati</taxon>
        <taxon>Bacteroidota</taxon>
        <taxon>Flavobacteriia</taxon>
        <taxon>Flavobacteriales</taxon>
        <taxon>Flavobacteriaceae</taxon>
        <taxon>Nonlabens</taxon>
    </lineage>
</organism>
<sequence>MCFTQIGNSQSTQLESLAKLNAASNFVESKELIKTMDTLAFQILKSKVLL</sequence>
<protein>
    <submittedName>
        <fullName evidence="1">Uncharacterized protein</fullName>
    </submittedName>
</protein>
<gene>
    <name evidence="1" type="ORF">JCM19275_251</name>
</gene>
<dbReference type="Proteomes" id="UP000029647">
    <property type="component" value="Unassembled WGS sequence"/>
</dbReference>
<accession>A0A090WIW8</accession>
<evidence type="ECO:0000313" key="2">
    <source>
        <dbReference type="Proteomes" id="UP000029647"/>
    </source>
</evidence>
<reference evidence="1 2" key="1">
    <citation type="journal article" date="2014" name="Genome Announc.">
        <title>Draft Genome Sequences of Marine Flavobacterium Nonlabens Strains NR17, NR24, NR27, NR32, NR33, and Ara13.</title>
        <authorList>
            <person name="Nakanishi M."/>
            <person name="Meirelles P."/>
            <person name="Suzuki R."/>
            <person name="Takatani N."/>
            <person name="Mino S."/>
            <person name="Suda W."/>
            <person name="Oshima K."/>
            <person name="Hattori M."/>
            <person name="Ohkuma M."/>
            <person name="Hosokawa M."/>
            <person name="Miyashita K."/>
            <person name="Thompson F.L."/>
            <person name="Niwa A."/>
            <person name="Sawabe T."/>
            <person name="Sawabe T."/>
        </authorList>
    </citation>
    <scope>NUCLEOTIDE SEQUENCE [LARGE SCALE GENOMIC DNA]</scope>
    <source>
        <strain evidence="2">JCM19275</strain>
    </source>
</reference>
<dbReference type="AlphaFoldDB" id="A0A090WIW8"/>
<dbReference type="EMBL" id="BBNT01000018">
    <property type="protein sequence ID" value="GAL76931.1"/>
    <property type="molecule type" value="Genomic_DNA"/>
</dbReference>
<evidence type="ECO:0000313" key="1">
    <source>
        <dbReference type="EMBL" id="GAL76931.1"/>
    </source>
</evidence>
<name>A0A090WIW8_NONUL</name>